<dbReference type="Gene3D" id="3.60.120.10">
    <property type="entry name" value="Anthranilate synthase"/>
    <property type="match status" value="1"/>
</dbReference>
<organism evidence="2 3">
    <name type="scientific">Reichenbachiella faecimaris</name>
    <dbReference type="NCBI Taxonomy" id="692418"/>
    <lineage>
        <taxon>Bacteria</taxon>
        <taxon>Pseudomonadati</taxon>
        <taxon>Bacteroidota</taxon>
        <taxon>Cytophagia</taxon>
        <taxon>Cytophagales</taxon>
        <taxon>Reichenbachiellaceae</taxon>
        <taxon>Reichenbachiella</taxon>
    </lineage>
</organism>
<evidence type="ECO:0000313" key="3">
    <source>
        <dbReference type="Proteomes" id="UP000192472"/>
    </source>
</evidence>
<gene>
    <name evidence="2" type="ORF">SAMN04488029_0566</name>
</gene>
<dbReference type="InterPro" id="IPR005801">
    <property type="entry name" value="ADC_synthase"/>
</dbReference>
<dbReference type="GO" id="GO:0000162">
    <property type="term" value="P:L-tryptophan biosynthetic process"/>
    <property type="evidence" value="ECO:0007669"/>
    <property type="project" value="TreeGrafter"/>
</dbReference>
<dbReference type="NCBIfam" id="NF005486">
    <property type="entry name" value="PRK07093.1"/>
    <property type="match status" value="1"/>
</dbReference>
<dbReference type="PRINTS" id="PR00095">
    <property type="entry name" value="ANTSNTHASEI"/>
</dbReference>
<dbReference type="InterPro" id="IPR019999">
    <property type="entry name" value="Anth_synth_I-like"/>
</dbReference>
<dbReference type="Pfam" id="PF00425">
    <property type="entry name" value="Chorismate_bind"/>
    <property type="match status" value="1"/>
</dbReference>
<dbReference type="Proteomes" id="UP000192472">
    <property type="component" value="Unassembled WGS sequence"/>
</dbReference>
<name>A0A1W2G6H9_REIFA</name>
<dbReference type="STRING" id="692418.SAMN04488029_0566"/>
<dbReference type="OrthoDB" id="9803598at2"/>
<proteinExistence type="predicted"/>
<dbReference type="AlphaFoldDB" id="A0A1W2G6H9"/>
<sequence>MNKAAAIQQINSLATSGTPFLLIADFTCEHNHVLPINQIDPAEILFDINGVKNLEESTNPRTSIKLKRSPISFDDFKKKYDQVHSEIAKGNTYLLNLTQPTPISTSADLKEIFTASNAKYKLWFKDDFVVFSPEIFVKIQEGKISSFPMKGTIDADLPKAAETILSSEKEMAEHATIVDLIRNDMSQYAKHVNVEEFRYIDEIRTSEKHLLQVSSKITGQLSDGFLAHLGDIIYSLLPAGSICGAPKEKTLGIIGKVEGYERGYYTGIVGYFDGENFDSGVMIRYIEKQREHLIYKSGGGIHFLSDAEAEYQEMIDKVYVPVH</sequence>
<dbReference type="RefSeq" id="WP_084370898.1">
    <property type="nucleotide sequence ID" value="NZ_FWYF01000001.1"/>
</dbReference>
<feature type="domain" description="Chorismate-utilising enzyme C-terminal" evidence="1">
    <location>
        <begin position="73"/>
        <end position="317"/>
    </location>
</feature>
<accession>A0A1W2G6H9</accession>
<dbReference type="InterPro" id="IPR015890">
    <property type="entry name" value="Chorismate_C"/>
</dbReference>
<evidence type="ECO:0000259" key="1">
    <source>
        <dbReference type="Pfam" id="PF00425"/>
    </source>
</evidence>
<dbReference type="EMBL" id="FWYF01000001">
    <property type="protein sequence ID" value="SMD32223.1"/>
    <property type="molecule type" value="Genomic_DNA"/>
</dbReference>
<dbReference type="GO" id="GO:0046820">
    <property type="term" value="F:4-amino-4-deoxychorismate synthase activity"/>
    <property type="evidence" value="ECO:0007669"/>
    <property type="project" value="TreeGrafter"/>
</dbReference>
<keyword evidence="3" id="KW-1185">Reference proteome</keyword>
<reference evidence="2 3" key="1">
    <citation type="submission" date="2017-04" db="EMBL/GenBank/DDBJ databases">
        <authorList>
            <person name="Afonso C.L."/>
            <person name="Miller P.J."/>
            <person name="Scott M.A."/>
            <person name="Spackman E."/>
            <person name="Goraichik I."/>
            <person name="Dimitrov K.M."/>
            <person name="Suarez D.L."/>
            <person name="Swayne D.E."/>
        </authorList>
    </citation>
    <scope>NUCLEOTIDE SEQUENCE [LARGE SCALE GENOMIC DNA]</scope>
    <source>
        <strain evidence="2 3">DSM 26133</strain>
    </source>
</reference>
<evidence type="ECO:0000313" key="2">
    <source>
        <dbReference type="EMBL" id="SMD32223.1"/>
    </source>
</evidence>
<dbReference type="SUPFAM" id="SSF56322">
    <property type="entry name" value="ADC synthase"/>
    <property type="match status" value="1"/>
</dbReference>
<dbReference type="PANTHER" id="PTHR11236">
    <property type="entry name" value="AMINOBENZOATE/ANTHRANILATE SYNTHASE"/>
    <property type="match status" value="1"/>
</dbReference>
<dbReference type="PANTHER" id="PTHR11236:SF50">
    <property type="entry name" value="AMINODEOXYCHORISMATE SYNTHASE COMPONENT 1"/>
    <property type="match status" value="1"/>
</dbReference>
<protein>
    <submittedName>
        <fullName evidence="2">Para-aminobenzoate synthetase component 1</fullName>
    </submittedName>
</protein>